<evidence type="ECO:0000259" key="8">
    <source>
        <dbReference type="Pfam" id="PF13359"/>
    </source>
</evidence>
<dbReference type="Proteomes" id="UP001162164">
    <property type="component" value="Unassembled WGS sequence"/>
</dbReference>
<gene>
    <name evidence="9" type="ORF">NQ317_004775</name>
</gene>
<dbReference type="InterPro" id="IPR027806">
    <property type="entry name" value="HARBI1_dom"/>
</dbReference>
<accession>A0ABQ9JI37</accession>
<sequence length="336" mass="38700">MLHKELDYEQYFKFMRMSPGMFNYLLELVGPHLQKDRRGDSLSPGHRLAMTIHETTDVLWAVLMPLVLPVPTTETWKEIEKGFYLRWNMPNCIGAVDGKHVHIQSPKYSGSEYFNYKKGFSLEAQVPNMIVVFQNSGFGMALLNNTLGLPEPKTLPNTNIPFNHYLVADQAFPLHENIMRPYPGQHLGEQKNIFNYRLSRARRTIENTFGILVQRWTILRKPIVANVHLCDNIIKATVVLHNFIQKSEMDIPEAERKCCTTGLMDHLDENGLLEAGTWHNLPCNLPSVGRLGSNHPSRSLQAKKETYLRSTLFHKKVVFHGNGNMFLEDRFQIRSK</sequence>
<comment type="similarity">
    <text evidence="3">Belongs to the HARBI1 family.</text>
</comment>
<dbReference type="EMBL" id="JAPWTJ010000500">
    <property type="protein sequence ID" value="KAJ8977866.1"/>
    <property type="molecule type" value="Genomic_DNA"/>
</dbReference>
<keyword evidence="10" id="KW-1185">Reference proteome</keyword>
<evidence type="ECO:0000256" key="6">
    <source>
        <dbReference type="ARBA" id="ARBA00022801"/>
    </source>
</evidence>
<keyword evidence="6" id="KW-0378">Hydrolase</keyword>
<evidence type="ECO:0000256" key="4">
    <source>
        <dbReference type="ARBA" id="ARBA00022722"/>
    </source>
</evidence>
<dbReference type="Pfam" id="PF13359">
    <property type="entry name" value="DDE_Tnp_4"/>
    <property type="match status" value="1"/>
</dbReference>
<dbReference type="PANTHER" id="PTHR22930:SF269">
    <property type="entry name" value="NUCLEASE HARBI1-LIKE PROTEIN"/>
    <property type="match status" value="1"/>
</dbReference>
<keyword evidence="5" id="KW-0479">Metal-binding</keyword>
<evidence type="ECO:0000256" key="7">
    <source>
        <dbReference type="ARBA" id="ARBA00023242"/>
    </source>
</evidence>
<evidence type="ECO:0000256" key="1">
    <source>
        <dbReference type="ARBA" id="ARBA00001968"/>
    </source>
</evidence>
<dbReference type="PANTHER" id="PTHR22930">
    <property type="match status" value="1"/>
</dbReference>
<feature type="domain" description="DDE Tnp4" evidence="8">
    <location>
        <begin position="96"/>
        <end position="242"/>
    </location>
</feature>
<organism evidence="9 10">
    <name type="scientific">Molorchus minor</name>
    <dbReference type="NCBI Taxonomy" id="1323400"/>
    <lineage>
        <taxon>Eukaryota</taxon>
        <taxon>Metazoa</taxon>
        <taxon>Ecdysozoa</taxon>
        <taxon>Arthropoda</taxon>
        <taxon>Hexapoda</taxon>
        <taxon>Insecta</taxon>
        <taxon>Pterygota</taxon>
        <taxon>Neoptera</taxon>
        <taxon>Endopterygota</taxon>
        <taxon>Coleoptera</taxon>
        <taxon>Polyphaga</taxon>
        <taxon>Cucujiformia</taxon>
        <taxon>Chrysomeloidea</taxon>
        <taxon>Cerambycidae</taxon>
        <taxon>Lamiinae</taxon>
        <taxon>Monochamini</taxon>
        <taxon>Molorchus</taxon>
    </lineage>
</organism>
<evidence type="ECO:0000256" key="5">
    <source>
        <dbReference type="ARBA" id="ARBA00022723"/>
    </source>
</evidence>
<comment type="caution">
    <text evidence="9">The sequence shown here is derived from an EMBL/GenBank/DDBJ whole genome shotgun (WGS) entry which is preliminary data.</text>
</comment>
<reference evidence="9" key="1">
    <citation type="journal article" date="2023" name="Insect Mol. Biol.">
        <title>Genome sequencing provides insights into the evolution of gene families encoding plant cell wall-degrading enzymes in longhorned beetles.</title>
        <authorList>
            <person name="Shin N.R."/>
            <person name="Okamura Y."/>
            <person name="Kirsch R."/>
            <person name="Pauchet Y."/>
        </authorList>
    </citation>
    <scope>NUCLEOTIDE SEQUENCE</scope>
    <source>
        <strain evidence="9">MMC_N1</strain>
    </source>
</reference>
<evidence type="ECO:0000313" key="9">
    <source>
        <dbReference type="EMBL" id="KAJ8977866.1"/>
    </source>
</evidence>
<proteinExistence type="inferred from homology"/>
<keyword evidence="4" id="KW-0540">Nuclease</keyword>
<comment type="cofactor">
    <cofactor evidence="1">
        <name>a divalent metal cation</name>
        <dbReference type="ChEBI" id="CHEBI:60240"/>
    </cofactor>
</comment>
<name>A0ABQ9JI37_9CUCU</name>
<dbReference type="InterPro" id="IPR045249">
    <property type="entry name" value="HARBI1-like"/>
</dbReference>
<comment type="subcellular location">
    <subcellularLocation>
        <location evidence="2">Nucleus</location>
    </subcellularLocation>
</comment>
<evidence type="ECO:0000256" key="3">
    <source>
        <dbReference type="ARBA" id="ARBA00006958"/>
    </source>
</evidence>
<protein>
    <recommendedName>
        <fullName evidence="8">DDE Tnp4 domain-containing protein</fullName>
    </recommendedName>
</protein>
<evidence type="ECO:0000256" key="2">
    <source>
        <dbReference type="ARBA" id="ARBA00004123"/>
    </source>
</evidence>
<evidence type="ECO:0000313" key="10">
    <source>
        <dbReference type="Proteomes" id="UP001162164"/>
    </source>
</evidence>
<keyword evidence="7" id="KW-0539">Nucleus</keyword>